<name>A0AAN8XSE1_HALRR</name>
<dbReference type="EMBL" id="JAXCGZ010003179">
    <property type="protein sequence ID" value="KAK7083390.1"/>
    <property type="molecule type" value="Genomic_DNA"/>
</dbReference>
<evidence type="ECO:0000313" key="2">
    <source>
        <dbReference type="EMBL" id="KAK7083390.1"/>
    </source>
</evidence>
<organism evidence="2 3">
    <name type="scientific">Halocaridina rubra</name>
    <name type="common">Hawaiian red shrimp</name>
    <dbReference type="NCBI Taxonomy" id="373956"/>
    <lineage>
        <taxon>Eukaryota</taxon>
        <taxon>Metazoa</taxon>
        <taxon>Ecdysozoa</taxon>
        <taxon>Arthropoda</taxon>
        <taxon>Crustacea</taxon>
        <taxon>Multicrustacea</taxon>
        <taxon>Malacostraca</taxon>
        <taxon>Eumalacostraca</taxon>
        <taxon>Eucarida</taxon>
        <taxon>Decapoda</taxon>
        <taxon>Pleocyemata</taxon>
        <taxon>Caridea</taxon>
        <taxon>Atyoidea</taxon>
        <taxon>Atyidae</taxon>
        <taxon>Halocaridina</taxon>
    </lineage>
</organism>
<dbReference type="Pfam" id="PF00194">
    <property type="entry name" value="Carb_anhydrase"/>
    <property type="match status" value="1"/>
</dbReference>
<feature type="non-terminal residue" evidence="2">
    <location>
        <position position="1"/>
    </location>
</feature>
<comment type="caution">
    <text evidence="2">The sequence shown here is derived from an EMBL/GenBank/DDBJ whole genome shotgun (WGS) entry which is preliminary data.</text>
</comment>
<evidence type="ECO:0000259" key="1">
    <source>
        <dbReference type="PROSITE" id="PS51144"/>
    </source>
</evidence>
<dbReference type="PROSITE" id="PS51144">
    <property type="entry name" value="ALPHA_CA_2"/>
    <property type="match status" value="1"/>
</dbReference>
<sequence length="55" mass="6240">KSTWIPYLPIKEVFTSPLYLTYDGSLTEPPCEETVTWIVLNKPGYITAHQVSNTP</sequence>
<feature type="domain" description="Alpha-carbonic anhydrase" evidence="1">
    <location>
        <begin position="1"/>
        <end position="55"/>
    </location>
</feature>
<dbReference type="Proteomes" id="UP001381693">
    <property type="component" value="Unassembled WGS sequence"/>
</dbReference>
<dbReference type="InterPro" id="IPR036398">
    <property type="entry name" value="CA_dom_sf"/>
</dbReference>
<proteinExistence type="predicted"/>
<evidence type="ECO:0000313" key="3">
    <source>
        <dbReference type="Proteomes" id="UP001381693"/>
    </source>
</evidence>
<reference evidence="2 3" key="1">
    <citation type="submission" date="2023-11" db="EMBL/GenBank/DDBJ databases">
        <title>Halocaridina rubra genome assembly.</title>
        <authorList>
            <person name="Smith C."/>
        </authorList>
    </citation>
    <scope>NUCLEOTIDE SEQUENCE [LARGE SCALE GENOMIC DNA]</scope>
    <source>
        <strain evidence="2">EP-1</strain>
        <tissue evidence="2">Whole</tissue>
    </source>
</reference>
<dbReference type="AlphaFoldDB" id="A0AAN8XSE1"/>
<dbReference type="Gene3D" id="3.10.200.10">
    <property type="entry name" value="Alpha carbonic anhydrase"/>
    <property type="match status" value="1"/>
</dbReference>
<dbReference type="SUPFAM" id="SSF51069">
    <property type="entry name" value="Carbonic anhydrase"/>
    <property type="match status" value="1"/>
</dbReference>
<gene>
    <name evidence="2" type="primary">CA10_5</name>
    <name evidence="2" type="ORF">SK128_022918</name>
</gene>
<dbReference type="InterPro" id="IPR001148">
    <property type="entry name" value="CA_dom"/>
</dbReference>
<protein>
    <submittedName>
        <fullName evidence="2">Carbonic anhydrase-related protein 10</fullName>
    </submittedName>
</protein>
<accession>A0AAN8XSE1</accession>
<keyword evidence="3" id="KW-1185">Reference proteome</keyword>